<comment type="caution">
    <text evidence="1">The sequence shown here is derived from an EMBL/GenBank/DDBJ whole genome shotgun (WGS) entry which is preliminary data.</text>
</comment>
<proteinExistence type="predicted"/>
<protein>
    <submittedName>
        <fullName evidence="1">Uncharacterized protein</fullName>
    </submittedName>
</protein>
<keyword evidence="2" id="KW-1185">Reference proteome</keyword>
<reference evidence="1 2" key="1">
    <citation type="submission" date="2016-10" db="EMBL/GenBank/DDBJ databases">
        <title>Genome sequence of Streptomyces sp. MUSC 1.</title>
        <authorList>
            <person name="Lee L.-H."/>
            <person name="Ser H.-L."/>
            <person name="Law J.W.-F."/>
        </authorList>
    </citation>
    <scope>NUCLEOTIDE SEQUENCE [LARGE SCALE GENOMIC DNA]</scope>
    <source>
        <strain evidence="1 2">MUSC 1</strain>
    </source>
</reference>
<accession>A0A1S2PN60</accession>
<sequence>MECGGEFAGSFFALNAVHHEVDRPRVGIQVDLAVLDQASDRGPDRLVEVVVTAWWEPAVSVSAFTIHRRRLSNSMATNTTLCAMALR</sequence>
<name>A0A1S2PN60_9ACTN</name>
<gene>
    <name evidence="1" type="ORF">BIV23_35525</name>
</gene>
<organism evidence="1 2">
    <name type="scientific">Streptomyces monashensis</name>
    <dbReference type="NCBI Taxonomy" id="1678012"/>
    <lineage>
        <taxon>Bacteria</taxon>
        <taxon>Bacillati</taxon>
        <taxon>Actinomycetota</taxon>
        <taxon>Actinomycetes</taxon>
        <taxon>Kitasatosporales</taxon>
        <taxon>Streptomycetaceae</taxon>
        <taxon>Streptomyces</taxon>
    </lineage>
</organism>
<evidence type="ECO:0000313" key="1">
    <source>
        <dbReference type="EMBL" id="OIJ94976.1"/>
    </source>
</evidence>
<dbReference type="AlphaFoldDB" id="A0A1S2PN60"/>
<evidence type="ECO:0000313" key="2">
    <source>
        <dbReference type="Proteomes" id="UP000179642"/>
    </source>
</evidence>
<dbReference type="Proteomes" id="UP000179642">
    <property type="component" value="Unassembled WGS sequence"/>
</dbReference>
<dbReference type="EMBL" id="MLYO01000067">
    <property type="protein sequence ID" value="OIJ94976.1"/>
    <property type="molecule type" value="Genomic_DNA"/>
</dbReference>